<dbReference type="OrthoDB" id="9808136at2"/>
<evidence type="ECO:0000256" key="7">
    <source>
        <dbReference type="ARBA" id="ARBA00023136"/>
    </source>
</evidence>
<dbReference type="PANTHER" id="PTHR32196:SF21">
    <property type="entry name" value="ABC TRANSPORTER PERMEASE PROTEIN YPHD-RELATED"/>
    <property type="match status" value="1"/>
</dbReference>
<dbReference type="InterPro" id="IPR001851">
    <property type="entry name" value="ABC_transp_permease"/>
</dbReference>
<dbReference type="RefSeq" id="WP_149620007.1">
    <property type="nucleotide sequence ID" value="NZ_VOBL01000013.1"/>
</dbReference>
<evidence type="ECO:0000313" key="9">
    <source>
        <dbReference type="EMBL" id="KAA0975918.1"/>
    </source>
</evidence>
<dbReference type="Pfam" id="PF02653">
    <property type="entry name" value="BPD_transp_2"/>
    <property type="match status" value="1"/>
</dbReference>
<accession>A0A5B0EB29</accession>
<evidence type="ECO:0000256" key="1">
    <source>
        <dbReference type="ARBA" id="ARBA00004651"/>
    </source>
</evidence>
<comment type="subcellular location">
    <subcellularLocation>
        <location evidence="1">Cell membrane</location>
        <topology evidence="1">Multi-pass membrane protein</topology>
    </subcellularLocation>
</comment>
<name>A0A5B0EB29_9MICC</name>
<sequence length="321" mass="32604">MSSVATKSKSFDIKAFLANNGALVGLVVLCLALFIATPRFLTTANLVNVGIQVSTIAVMAFGLTFVIVAAGIDLSVGSVAALSAMVSSYWVTTANLPDGMSIVIGLLVGAACGWVTGAMSAFGKLPTFIASLAMLTIVRGLTLVVSDGRPIPTGEAVSFLGSDLGVIPVPIIVLVLSALVAGFVLNYTVIGKNAFAVGGNTEAARLSGIPVKRVLVTVFVISGIFSALSGMILAGRLDSAQPTLASGYELDAIAAVVIGGSSLSGGVGRISGTLVGALVLAVIRNGLNLLSVSAFWQQVVIGLVIAVAVGFDVFRRKNVRH</sequence>
<feature type="transmembrane region" description="Helical" evidence="8">
    <location>
        <begin position="166"/>
        <end position="185"/>
    </location>
</feature>
<comment type="caution">
    <text evidence="9">The sequence shown here is derived from an EMBL/GenBank/DDBJ whole genome shotgun (WGS) entry which is preliminary data.</text>
</comment>
<keyword evidence="5 8" id="KW-0812">Transmembrane</keyword>
<protein>
    <submittedName>
        <fullName evidence="9">ABC transporter permease</fullName>
    </submittedName>
</protein>
<feature type="transmembrane region" description="Helical" evidence="8">
    <location>
        <begin position="214"/>
        <end position="234"/>
    </location>
</feature>
<evidence type="ECO:0000313" key="10">
    <source>
        <dbReference type="Proteomes" id="UP000323856"/>
    </source>
</evidence>
<dbReference type="PANTHER" id="PTHR32196">
    <property type="entry name" value="ABC TRANSPORTER PERMEASE PROTEIN YPHD-RELATED-RELATED"/>
    <property type="match status" value="1"/>
</dbReference>
<organism evidence="9 10">
    <name type="scientific">Paeniglutamicibacter gangotriensis</name>
    <dbReference type="NCBI Taxonomy" id="254787"/>
    <lineage>
        <taxon>Bacteria</taxon>
        <taxon>Bacillati</taxon>
        <taxon>Actinomycetota</taxon>
        <taxon>Actinomycetes</taxon>
        <taxon>Micrococcales</taxon>
        <taxon>Micrococcaceae</taxon>
        <taxon>Paeniglutamicibacter</taxon>
    </lineage>
</organism>
<evidence type="ECO:0000256" key="4">
    <source>
        <dbReference type="ARBA" id="ARBA00022519"/>
    </source>
</evidence>
<keyword evidence="6 8" id="KW-1133">Transmembrane helix</keyword>
<evidence type="ECO:0000256" key="5">
    <source>
        <dbReference type="ARBA" id="ARBA00022692"/>
    </source>
</evidence>
<reference evidence="9 10" key="1">
    <citation type="submission" date="2019-07" db="EMBL/GenBank/DDBJ databases">
        <title>Analysis of the biochemical properties, biological activity and biotechnological potential of siderophores and biosurfactants produced by Antarctic psychrotolerant bacteria.</title>
        <authorList>
            <person name="Styczynski M."/>
            <person name="Krucon T."/>
            <person name="Decewicz P."/>
            <person name="Dziewit L."/>
        </authorList>
    </citation>
    <scope>NUCLEOTIDE SEQUENCE [LARGE SCALE GENOMIC DNA]</scope>
    <source>
        <strain evidence="9 10">ANT_H27</strain>
    </source>
</reference>
<dbReference type="Proteomes" id="UP000323856">
    <property type="component" value="Unassembled WGS sequence"/>
</dbReference>
<keyword evidence="4" id="KW-0997">Cell inner membrane</keyword>
<keyword evidence="2" id="KW-0813">Transport</keyword>
<keyword evidence="3" id="KW-1003">Cell membrane</keyword>
<evidence type="ECO:0000256" key="6">
    <source>
        <dbReference type="ARBA" id="ARBA00022989"/>
    </source>
</evidence>
<dbReference type="GO" id="GO:0022857">
    <property type="term" value="F:transmembrane transporter activity"/>
    <property type="evidence" value="ECO:0007669"/>
    <property type="project" value="InterPro"/>
</dbReference>
<dbReference type="CDD" id="cd06579">
    <property type="entry name" value="TM_PBP1_transp_AraH_like"/>
    <property type="match status" value="1"/>
</dbReference>
<dbReference type="GO" id="GO:0005886">
    <property type="term" value="C:plasma membrane"/>
    <property type="evidence" value="ECO:0007669"/>
    <property type="project" value="UniProtKB-SubCell"/>
</dbReference>
<feature type="transmembrane region" description="Helical" evidence="8">
    <location>
        <begin position="49"/>
        <end position="72"/>
    </location>
</feature>
<dbReference type="AlphaFoldDB" id="A0A5B0EB29"/>
<feature type="transmembrane region" description="Helical" evidence="8">
    <location>
        <begin position="128"/>
        <end position="146"/>
    </location>
</feature>
<evidence type="ECO:0000256" key="3">
    <source>
        <dbReference type="ARBA" id="ARBA00022475"/>
    </source>
</evidence>
<evidence type="ECO:0000256" key="8">
    <source>
        <dbReference type="SAM" id="Phobius"/>
    </source>
</evidence>
<feature type="transmembrane region" description="Helical" evidence="8">
    <location>
        <begin position="16"/>
        <end position="37"/>
    </location>
</feature>
<gene>
    <name evidence="9" type="ORF">FQ154_12715</name>
</gene>
<evidence type="ECO:0000256" key="2">
    <source>
        <dbReference type="ARBA" id="ARBA00022448"/>
    </source>
</evidence>
<feature type="transmembrane region" description="Helical" evidence="8">
    <location>
        <begin position="102"/>
        <end position="121"/>
    </location>
</feature>
<dbReference type="EMBL" id="VOBL01000013">
    <property type="protein sequence ID" value="KAA0975918.1"/>
    <property type="molecule type" value="Genomic_DNA"/>
</dbReference>
<keyword evidence="7 8" id="KW-0472">Membrane</keyword>
<feature type="transmembrane region" description="Helical" evidence="8">
    <location>
        <begin position="295"/>
        <end position="314"/>
    </location>
</feature>
<proteinExistence type="predicted"/>